<comment type="caution">
    <text evidence="1">The sequence shown here is derived from an EMBL/GenBank/DDBJ whole genome shotgun (WGS) entry which is preliminary data.</text>
</comment>
<feature type="non-terminal residue" evidence="1">
    <location>
        <position position="1"/>
    </location>
</feature>
<accession>A0ACA9RB14</accession>
<gene>
    <name evidence="1" type="ORF">SPELUC_LOCUS16595</name>
</gene>
<feature type="non-terminal residue" evidence="1">
    <location>
        <position position="133"/>
    </location>
</feature>
<dbReference type="Proteomes" id="UP000789366">
    <property type="component" value="Unassembled WGS sequence"/>
</dbReference>
<dbReference type="EMBL" id="CAJVPW010062483">
    <property type="protein sequence ID" value="CAG8783459.1"/>
    <property type="molecule type" value="Genomic_DNA"/>
</dbReference>
<protein>
    <submittedName>
        <fullName evidence="1">7158_t:CDS:1</fullName>
    </submittedName>
</protein>
<evidence type="ECO:0000313" key="2">
    <source>
        <dbReference type="Proteomes" id="UP000789366"/>
    </source>
</evidence>
<evidence type="ECO:0000313" key="1">
    <source>
        <dbReference type="EMBL" id="CAG8783459.1"/>
    </source>
</evidence>
<proteinExistence type="predicted"/>
<sequence>AVWRIFKYRITSQLPSVTCLLIHLPGEQTILRGGNNNLSTLQCYFLHLPNIEFDALTYCKYYELYTFTYAKDLVNQQSLPPNNYLEKEQEGCQRQGMVAQSVWQIHHELLSADYINKKGDIQQGENEALMWIA</sequence>
<reference evidence="1" key="1">
    <citation type="submission" date="2021-06" db="EMBL/GenBank/DDBJ databases">
        <authorList>
            <person name="Kallberg Y."/>
            <person name="Tangrot J."/>
            <person name="Rosling A."/>
        </authorList>
    </citation>
    <scope>NUCLEOTIDE SEQUENCE</scope>
    <source>
        <strain evidence="1">28 12/20/2015</strain>
    </source>
</reference>
<name>A0ACA9RB14_9GLOM</name>
<keyword evidence="2" id="KW-1185">Reference proteome</keyword>
<organism evidence="1 2">
    <name type="scientific">Cetraspora pellucida</name>
    <dbReference type="NCBI Taxonomy" id="1433469"/>
    <lineage>
        <taxon>Eukaryota</taxon>
        <taxon>Fungi</taxon>
        <taxon>Fungi incertae sedis</taxon>
        <taxon>Mucoromycota</taxon>
        <taxon>Glomeromycotina</taxon>
        <taxon>Glomeromycetes</taxon>
        <taxon>Diversisporales</taxon>
        <taxon>Gigasporaceae</taxon>
        <taxon>Cetraspora</taxon>
    </lineage>
</organism>